<accession>A0A9D9HM58</accession>
<feature type="transmembrane region" description="Helical" evidence="8">
    <location>
        <begin position="285"/>
        <end position="305"/>
    </location>
</feature>
<evidence type="ECO:0000256" key="8">
    <source>
        <dbReference type="SAM" id="Phobius"/>
    </source>
</evidence>
<dbReference type="GO" id="GO:0005886">
    <property type="term" value="C:plasma membrane"/>
    <property type="evidence" value="ECO:0007669"/>
    <property type="project" value="UniProtKB-SubCell"/>
</dbReference>
<evidence type="ECO:0000259" key="9">
    <source>
        <dbReference type="PROSITE" id="PS51012"/>
    </source>
</evidence>
<feature type="transmembrane region" description="Helical" evidence="8">
    <location>
        <begin position="348"/>
        <end position="366"/>
    </location>
</feature>
<feature type="domain" description="ABC transmembrane type-2" evidence="9">
    <location>
        <begin position="129"/>
        <end position="369"/>
    </location>
</feature>
<proteinExistence type="inferred from homology"/>
<dbReference type="InterPro" id="IPR051449">
    <property type="entry name" value="ABC-2_transporter_component"/>
</dbReference>
<evidence type="ECO:0000256" key="7">
    <source>
        <dbReference type="ARBA" id="ARBA00023136"/>
    </source>
</evidence>
<dbReference type="PANTHER" id="PTHR30294">
    <property type="entry name" value="MEMBRANE COMPONENT OF ABC TRANSPORTER YHHJ-RELATED"/>
    <property type="match status" value="1"/>
</dbReference>
<protein>
    <submittedName>
        <fullName evidence="10">ABC transporter permease</fullName>
    </submittedName>
</protein>
<evidence type="ECO:0000313" key="10">
    <source>
        <dbReference type="EMBL" id="MBO8456358.1"/>
    </source>
</evidence>
<comment type="caution">
    <text evidence="10">The sequence shown here is derived from an EMBL/GenBank/DDBJ whole genome shotgun (WGS) entry which is preliminary data.</text>
</comment>
<keyword evidence="3" id="KW-0813">Transport</keyword>
<dbReference type="AlphaFoldDB" id="A0A9D9HM58"/>
<keyword evidence="5 8" id="KW-0812">Transmembrane</keyword>
<dbReference type="Gene3D" id="3.40.1710.10">
    <property type="entry name" value="abc type-2 transporter like domain"/>
    <property type="match status" value="1"/>
</dbReference>
<name>A0A9D9HM58_9BACT</name>
<keyword evidence="7 8" id="KW-0472">Membrane</keyword>
<dbReference type="GO" id="GO:0140359">
    <property type="term" value="F:ABC-type transporter activity"/>
    <property type="evidence" value="ECO:0007669"/>
    <property type="project" value="InterPro"/>
</dbReference>
<keyword evidence="6 8" id="KW-1133">Transmembrane helix</keyword>
<evidence type="ECO:0000256" key="5">
    <source>
        <dbReference type="ARBA" id="ARBA00022692"/>
    </source>
</evidence>
<feature type="transmembrane region" description="Helical" evidence="8">
    <location>
        <begin position="175"/>
        <end position="198"/>
    </location>
</feature>
<dbReference type="InterPro" id="IPR013525">
    <property type="entry name" value="ABC2_TM"/>
</dbReference>
<sequence>MKEFFASVRKEFLHIFRDKRTILIVMVMPVIQIILFGFAVSTEVSRARIAICGDMTDPMVRRTVDRIENNRYLEISGMIPYPEAAADLFRKGKADAAVCFSRDFGQKAMTSGGNAGIRIIGDGSDPNTAQIIVSYISGVIQQEQQDINTSIQGEKKASMTPVVQLMYNPAMKSSYNFVPGVMGLILMLICTMMTAVSIVREKETGTMELLLVSPVKPLWVILSKLMPYLVLSAVNFTTILLLAHYVMEVPINGSLLLLSFAALVFVLTSLSLGILVSVISSSQRTAMLLCGMGLTMPTMIFSGIIFPCESMPQILQWFSDIIPAKWFIILVKKIMIQGDGLSAAIKELSILAGMAVLLLAVSIRSFRTRLQ</sequence>
<comment type="similarity">
    <text evidence="2">Belongs to the ABC-2 integral membrane protein family.</text>
</comment>
<comment type="subcellular location">
    <subcellularLocation>
        <location evidence="1">Cell membrane</location>
        <topology evidence="1">Multi-pass membrane protein</topology>
    </subcellularLocation>
</comment>
<evidence type="ECO:0000256" key="1">
    <source>
        <dbReference type="ARBA" id="ARBA00004651"/>
    </source>
</evidence>
<feature type="transmembrane region" description="Helical" evidence="8">
    <location>
        <begin position="20"/>
        <end position="40"/>
    </location>
</feature>
<organism evidence="10 11">
    <name type="scientific">Candidatus Cryptobacteroides intestinigallinarum</name>
    <dbReference type="NCBI Taxonomy" id="2840767"/>
    <lineage>
        <taxon>Bacteria</taxon>
        <taxon>Pseudomonadati</taxon>
        <taxon>Bacteroidota</taxon>
        <taxon>Bacteroidia</taxon>
        <taxon>Bacteroidales</taxon>
        <taxon>Candidatus Cryptobacteroides</taxon>
    </lineage>
</organism>
<dbReference type="Proteomes" id="UP000823617">
    <property type="component" value="Unassembled WGS sequence"/>
</dbReference>
<evidence type="ECO:0000256" key="2">
    <source>
        <dbReference type="ARBA" id="ARBA00007783"/>
    </source>
</evidence>
<evidence type="ECO:0000313" key="11">
    <source>
        <dbReference type="Proteomes" id="UP000823617"/>
    </source>
</evidence>
<dbReference type="PANTHER" id="PTHR30294:SF29">
    <property type="entry name" value="MULTIDRUG ABC TRANSPORTER PERMEASE YBHS-RELATED"/>
    <property type="match status" value="1"/>
</dbReference>
<keyword evidence="4" id="KW-1003">Cell membrane</keyword>
<evidence type="ECO:0000256" key="6">
    <source>
        <dbReference type="ARBA" id="ARBA00022989"/>
    </source>
</evidence>
<dbReference type="EMBL" id="JADIMK010000086">
    <property type="protein sequence ID" value="MBO8456358.1"/>
    <property type="molecule type" value="Genomic_DNA"/>
</dbReference>
<reference evidence="10" key="2">
    <citation type="journal article" date="2021" name="PeerJ">
        <title>Extensive microbial diversity within the chicken gut microbiome revealed by metagenomics and culture.</title>
        <authorList>
            <person name="Gilroy R."/>
            <person name="Ravi A."/>
            <person name="Getino M."/>
            <person name="Pursley I."/>
            <person name="Horton D.L."/>
            <person name="Alikhan N.F."/>
            <person name="Baker D."/>
            <person name="Gharbi K."/>
            <person name="Hall N."/>
            <person name="Watson M."/>
            <person name="Adriaenssens E.M."/>
            <person name="Foster-Nyarko E."/>
            <person name="Jarju S."/>
            <person name="Secka A."/>
            <person name="Antonio M."/>
            <person name="Oren A."/>
            <person name="Chaudhuri R.R."/>
            <person name="La Ragione R."/>
            <person name="Hildebrand F."/>
            <person name="Pallen M.J."/>
        </authorList>
    </citation>
    <scope>NUCLEOTIDE SEQUENCE</scope>
    <source>
        <strain evidence="10">B1-3475</strain>
    </source>
</reference>
<evidence type="ECO:0000256" key="3">
    <source>
        <dbReference type="ARBA" id="ARBA00022448"/>
    </source>
</evidence>
<dbReference type="PROSITE" id="PS51012">
    <property type="entry name" value="ABC_TM2"/>
    <property type="match status" value="1"/>
</dbReference>
<feature type="transmembrane region" description="Helical" evidence="8">
    <location>
        <begin position="255"/>
        <end position="279"/>
    </location>
</feature>
<dbReference type="InterPro" id="IPR047817">
    <property type="entry name" value="ABC2_TM_bact-type"/>
</dbReference>
<feature type="transmembrane region" description="Helical" evidence="8">
    <location>
        <begin position="218"/>
        <end position="243"/>
    </location>
</feature>
<gene>
    <name evidence="10" type="ORF">IAC08_08185</name>
</gene>
<evidence type="ECO:0000256" key="4">
    <source>
        <dbReference type="ARBA" id="ARBA00022475"/>
    </source>
</evidence>
<reference evidence="10" key="1">
    <citation type="submission" date="2020-10" db="EMBL/GenBank/DDBJ databases">
        <authorList>
            <person name="Gilroy R."/>
        </authorList>
    </citation>
    <scope>NUCLEOTIDE SEQUENCE</scope>
    <source>
        <strain evidence="10">B1-3475</strain>
    </source>
</reference>
<dbReference type="Pfam" id="PF12698">
    <property type="entry name" value="ABC2_membrane_3"/>
    <property type="match status" value="1"/>
</dbReference>